<evidence type="ECO:0000256" key="2">
    <source>
        <dbReference type="SAM" id="MobiDB-lite"/>
    </source>
</evidence>
<proteinExistence type="predicted"/>
<dbReference type="InterPro" id="IPR052252">
    <property type="entry name" value="CEMIP/CEMIP2"/>
</dbReference>
<accession>A0A9Q0XFD7</accession>
<dbReference type="PANTHER" id="PTHR15535">
    <property type="entry name" value="TRANSMEMBRANE PROTEIN 2-RELATED"/>
    <property type="match status" value="1"/>
</dbReference>
<keyword evidence="5" id="KW-1185">Reference proteome</keyword>
<dbReference type="EMBL" id="JAPFRF010000014">
    <property type="protein sequence ID" value="KAJ7311069.1"/>
    <property type="molecule type" value="Genomic_DNA"/>
</dbReference>
<dbReference type="GO" id="GO:0030246">
    <property type="term" value="F:carbohydrate binding"/>
    <property type="evidence" value="ECO:0007669"/>
    <property type="project" value="UniProtKB-KW"/>
</dbReference>
<feature type="domain" description="ILEI/PANDER" evidence="3">
    <location>
        <begin position="322"/>
        <end position="395"/>
    </location>
</feature>
<organism evidence="4 5">
    <name type="scientific">Phrynocephalus forsythii</name>
    <dbReference type="NCBI Taxonomy" id="171643"/>
    <lineage>
        <taxon>Eukaryota</taxon>
        <taxon>Metazoa</taxon>
        <taxon>Chordata</taxon>
        <taxon>Craniata</taxon>
        <taxon>Vertebrata</taxon>
        <taxon>Euteleostomi</taxon>
        <taxon>Lepidosauria</taxon>
        <taxon>Squamata</taxon>
        <taxon>Bifurcata</taxon>
        <taxon>Unidentata</taxon>
        <taxon>Episquamata</taxon>
        <taxon>Toxicofera</taxon>
        <taxon>Iguania</taxon>
        <taxon>Acrodonta</taxon>
        <taxon>Agamidae</taxon>
        <taxon>Agaminae</taxon>
        <taxon>Phrynocephalus</taxon>
    </lineage>
</organism>
<protein>
    <recommendedName>
        <fullName evidence="3">ILEI/PANDER domain-containing protein</fullName>
    </recommendedName>
</protein>
<dbReference type="AlphaFoldDB" id="A0A9Q0XFD7"/>
<dbReference type="OrthoDB" id="120976at2759"/>
<keyword evidence="1" id="KW-0430">Lectin</keyword>
<comment type="caution">
    <text evidence="4">The sequence shown here is derived from an EMBL/GenBank/DDBJ whole genome shotgun (WGS) entry which is preliminary data.</text>
</comment>
<evidence type="ECO:0000313" key="5">
    <source>
        <dbReference type="Proteomes" id="UP001142489"/>
    </source>
</evidence>
<gene>
    <name evidence="4" type="ORF">JRQ81_006667</name>
</gene>
<evidence type="ECO:0000313" key="4">
    <source>
        <dbReference type="EMBL" id="KAJ7311069.1"/>
    </source>
</evidence>
<sequence length="500" mass="54816">MLPRGQGKPRSFASLRAETTNSRIPCQRWLPNRAFPVQLRLYLKIGNRRSQARAAHLLERRPFCIRSNASGTRSSAKDAYFGLTRLASERFTSESLPERGPGSPGFNTDVRSPGRNCTISVAHLVTWHPGHNTSHAAIIGKGQLLRLDSAASLHSLLIQVDGGLGSLNTHLLDAASQALRNLLVFQPSGHLVAVVAVGDSAAKSITLEARVSLKELLQFILHLQYSLGLWVGVLGGEASPPQQRCRPPPPGNGTTKLAVATRSFETYNRVGFSVTAYSGWIKVAIWDLEDAKTAFGERGQWRASDVAPKQVYDKTFFFHSWGIFFLVLDACSSTGVSQQHFGITTLWRNARAISTYVETSIKDRSIVCTRGLGEEMPADKMSVFTRLGTTKALVFHGKCDFMSQFLFPWHKILSQSDKDDPAGQCSGVTPAENQTGGPENTTSFYLDGMEWNGMQKTSCFATSACLLWNRPSFDRELAGSLAENRPVHPLAVANIVNVAR</sequence>
<dbReference type="Proteomes" id="UP001142489">
    <property type="component" value="Unassembled WGS sequence"/>
</dbReference>
<reference evidence="4" key="1">
    <citation type="journal article" date="2023" name="DNA Res.">
        <title>Chromosome-level genome assembly of Phrynocephalus forsythii using third-generation DNA sequencing and Hi-C analysis.</title>
        <authorList>
            <person name="Qi Y."/>
            <person name="Zhao W."/>
            <person name="Zhao Y."/>
            <person name="Niu C."/>
            <person name="Cao S."/>
            <person name="Zhang Y."/>
        </authorList>
    </citation>
    <scope>NUCLEOTIDE SEQUENCE</scope>
    <source>
        <tissue evidence="4">Muscle</tissue>
    </source>
</reference>
<dbReference type="PANTHER" id="PTHR15535:SF17">
    <property type="entry name" value="TRANSMEMBRANE PROTEIN"/>
    <property type="match status" value="1"/>
</dbReference>
<feature type="region of interest" description="Disordered" evidence="2">
    <location>
        <begin position="418"/>
        <end position="439"/>
    </location>
</feature>
<name>A0A9Q0XFD7_9SAUR</name>
<dbReference type="Pfam" id="PF15711">
    <property type="entry name" value="ILEI"/>
    <property type="match status" value="1"/>
</dbReference>
<evidence type="ECO:0000256" key="1">
    <source>
        <dbReference type="ARBA" id="ARBA00022734"/>
    </source>
</evidence>
<dbReference type="InterPro" id="IPR039477">
    <property type="entry name" value="ILEI/PANDER_dom"/>
</dbReference>
<evidence type="ECO:0000259" key="3">
    <source>
        <dbReference type="Pfam" id="PF15711"/>
    </source>
</evidence>